<protein>
    <recommendedName>
        <fullName evidence="12">Cysteine--tRNA ligase</fullName>
        <ecNumber evidence="12">6.1.1.16</ecNumber>
    </recommendedName>
    <alternativeName>
        <fullName evidence="12">Cysteinyl-tRNA synthetase</fullName>
        <shortName evidence="12">CysRS</shortName>
    </alternativeName>
</protein>
<gene>
    <name evidence="12" type="primary">cysS</name>
    <name evidence="14" type="ORF">EG352_17605</name>
</gene>
<evidence type="ECO:0000313" key="14">
    <source>
        <dbReference type="EMBL" id="AZB19462.1"/>
    </source>
</evidence>
<feature type="binding site" evidence="12">
    <location>
        <position position="254"/>
    </location>
    <ligand>
        <name>Zn(2+)</name>
        <dbReference type="ChEBI" id="CHEBI:29105"/>
    </ligand>
</feature>
<dbReference type="CDD" id="cd00672">
    <property type="entry name" value="CysRS_core"/>
    <property type="match status" value="1"/>
</dbReference>
<comment type="catalytic activity">
    <reaction evidence="12">
        <text>tRNA(Cys) + L-cysteine + ATP = L-cysteinyl-tRNA(Cys) + AMP + diphosphate</text>
        <dbReference type="Rhea" id="RHEA:17773"/>
        <dbReference type="Rhea" id="RHEA-COMP:9661"/>
        <dbReference type="Rhea" id="RHEA-COMP:9679"/>
        <dbReference type="ChEBI" id="CHEBI:30616"/>
        <dbReference type="ChEBI" id="CHEBI:33019"/>
        <dbReference type="ChEBI" id="CHEBI:35235"/>
        <dbReference type="ChEBI" id="CHEBI:78442"/>
        <dbReference type="ChEBI" id="CHEBI:78517"/>
        <dbReference type="ChEBI" id="CHEBI:456215"/>
        <dbReference type="EC" id="6.1.1.16"/>
    </reaction>
</comment>
<dbReference type="Pfam" id="PF01406">
    <property type="entry name" value="tRNA-synt_1e"/>
    <property type="match status" value="1"/>
</dbReference>
<feature type="binding site" evidence="12">
    <location>
        <position position="285"/>
    </location>
    <ligand>
        <name>ATP</name>
        <dbReference type="ChEBI" id="CHEBI:30616"/>
    </ligand>
</feature>
<feature type="short sequence motif" description="'KMSKS' region" evidence="12">
    <location>
        <begin position="282"/>
        <end position="286"/>
    </location>
</feature>
<dbReference type="Pfam" id="PF09190">
    <property type="entry name" value="DALR_2"/>
    <property type="match status" value="1"/>
</dbReference>
<dbReference type="InterPro" id="IPR015273">
    <property type="entry name" value="Cys-tRNA-synt_Ia_DALR"/>
</dbReference>
<dbReference type="GO" id="GO:0004817">
    <property type="term" value="F:cysteine-tRNA ligase activity"/>
    <property type="evidence" value="ECO:0007669"/>
    <property type="project" value="UniProtKB-UniRule"/>
</dbReference>
<dbReference type="GO" id="GO:0005524">
    <property type="term" value="F:ATP binding"/>
    <property type="evidence" value="ECO:0007669"/>
    <property type="project" value="UniProtKB-UniRule"/>
</dbReference>
<comment type="subunit">
    <text evidence="3 12">Monomer.</text>
</comment>
<evidence type="ECO:0000256" key="8">
    <source>
        <dbReference type="ARBA" id="ARBA00022833"/>
    </source>
</evidence>
<dbReference type="GeneID" id="56900442"/>
<reference evidence="14 15" key="1">
    <citation type="submission" date="2018-11" db="EMBL/GenBank/DDBJ databases">
        <title>Proposal to divide the Flavobacteriaceae and reorganize its genera based on Amino Acid Identity values calculated from whole genome sequences.</title>
        <authorList>
            <person name="Nicholson A.C."/>
            <person name="Gulvik C.A."/>
            <person name="Whitney A.M."/>
            <person name="Humrighouse B.W."/>
            <person name="Bell M."/>
            <person name="Holmes B."/>
            <person name="Steigerwalt A.G."/>
            <person name="Villarma A."/>
            <person name="Sheth M."/>
            <person name="Batra D."/>
            <person name="Pryor J."/>
            <person name="Bernardet J.-F."/>
            <person name="Hugo C."/>
            <person name="Kampfer P."/>
            <person name="Newman J."/>
            <person name="McQuiston J.R."/>
        </authorList>
    </citation>
    <scope>NUCLEOTIDE SEQUENCE [LARGE SCALE GENOMIC DNA]</scope>
    <source>
        <strain evidence="14 15">H5559</strain>
    </source>
</reference>
<keyword evidence="9 12" id="KW-0067">ATP-binding</keyword>
<dbReference type="EMBL" id="CP033930">
    <property type="protein sequence ID" value="AZB19462.1"/>
    <property type="molecule type" value="Genomic_DNA"/>
</dbReference>
<evidence type="ECO:0000256" key="4">
    <source>
        <dbReference type="ARBA" id="ARBA00022490"/>
    </source>
</evidence>
<dbReference type="NCBIfam" id="TIGR00435">
    <property type="entry name" value="cysS"/>
    <property type="match status" value="1"/>
</dbReference>
<dbReference type="InterPro" id="IPR015803">
    <property type="entry name" value="Cys-tRNA-ligase"/>
</dbReference>
<name>A0AAD0YYJ4_CHRID</name>
<accession>A0AAD0YYJ4</accession>
<dbReference type="SMART" id="SM00840">
    <property type="entry name" value="DALR_2"/>
    <property type="match status" value="1"/>
</dbReference>
<keyword evidence="4 12" id="KW-0963">Cytoplasm</keyword>
<dbReference type="PANTHER" id="PTHR10890">
    <property type="entry name" value="CYSTEINYL-TRNA SYNTHETASE"/>
    <property type="match status" value="1"/>
</dbReference>
<dbReference type="PANTHER" id="PTHR10890:SF3">
    <property type="entry name" value="CYSTEINE--TRNA LIGASE, CYTOPLASMIC"/>
    <property type="match status" value="1"/>
</dbReference>
<keyword evidence="10 12" id="KW-0648">Protein biosynthesis</keyword>
<evidence type="ECO:0000259" key="13">
    <source>
        <dbReference type="SMART" id="SM00840"/>
    </source>
</evidence>
<dbReference type="Gene3D" id="3.40.50.620">
    <property type="entry name" value="HUPs"/>
    <property type="match status" value="1"/>
</dbReference>
<keyword evidence="5 12" id="KW-0436">Ligase</keyword>
<dbReference type="SUPFAM" id="SSF47323">
    <property type="entry name" value="Anticodon-binding domain of a subclass of class I aminoacyl-tRNA synthetases"/>
    <property type="match status" value="1"/>
</dbReference>
<evidence type="ECO:0000256" key="9">
    <source>
        <dbReference type="ARBA" id="ARBA00022840"/>
    </source>
</evidence>
<feature type="domain" description="Cysteinyl-tRNA synthetase class Ia DALR" evidence="13">
    <location>
        <begin position="371"/>
        <end position="437"/>
    </location>
</feature>
<dbReference type="InterPro" id="IPR014729">
    <property type="entry name" value="Rossmann-like_a/b/a_fold"/>
</dbReference>
<evidence type="ECO:0000313" key="15">
    <source>
        <dbReference type="Proteomes" id="UP000269015"/>
    </source>
</evidence>
<evidence type="ECO:0000256" key="6">
    <source>
        <dbReference type="ARBA" id="ARBA00022723"/>
    </source>
</evidence>
<dbReference type="HAMAP" id="MF_00041">
    <property type="entry name" value="Cys_tRNA_synth"/>
    <property type="match status" value="1"/>
</dbReference>
<dbReference type="PRINTS" id="PR00983">
    <property type="entry name" value="TRNASYNTHCYS"/>
</dbReference>
<keyword evidence="7 12" id="KW-0547">Nucleotide-binding</keyword>
<sequence>MQLKIYNSLTAEKEIFKPILEGNVGMYVCGPTVYSNVHLGNVRTFLSFDFIYRTLMHLGYKVRYVRNITDAGHLTDDGDVNNDRFVKQTRLEKLEPMEIVQKYTVDFHKVLDMFNLLPPNIEPTATGHIVEQIELTQKLIDTGFAYESNGSVYFDVLEYNKRGLNYGELSKRNIEELFANTRDLDGQGEKKNPQDFALWKKASPAHIMRWNSPWGEGFPGWHLECTAMSTKYLGETFDIHGGGMDLKFPHHECEIAQGKACNGAAPVHYWMHANMLTMNSQRMSKSTGNYILPMQLVTGDNDFFEKPFHPSIVRFCFLQAHYRSVLDISNDAMIASEKGFIRLMEAVKVLNSITPDDNKQSAFSLTEWKNKCYDALTDDFNSPILIAHLFEAVKYIFALNDGKETISTADLEDLKSSLNAFIFDVLGLQTVEENNNEKLDQTLKVLIELRNQARKSKNFDLSDQIRDKLLAEGIELKDGRDGTSYVLN</sequence>
<feature type="short sequence motif" description="'HIGH' region" evidence="12">
    <location>
        <begin position="31"/>
        <end position="41"/>
    </location>
</feature>
<feature type="binding site" evidence="12">
    <location>
        <position position="29"/>
    </location>
    <ligand>
        <name>Zn(2+)</name>
        <dbReference type="ChEBI" id="CHEBI:29105"/>
    </ligand>
</feature>
<dbReference type="GO" id="GO:0008270">
    <property type="term" value="F:zinc ion binding"/>
    <property type="evidence" value="ECO:0007669"/>
    <property type="project" value="UniProtKB-UniRule"/>
</dbReference>
<dbReference type="InterPro" id="IPR032678">
    <property type="entry name" value="tRNA-synt_1_cat_dom"/>
</dbReference>
<feature type="binding site" evidence="12">
    <location>
        <position position="250"/>
    </location>
    <ligand>
        <name>Zn(2+)</name>
        <dbReference type="ChEBI" id="CHEBI:29105"/>
    </ligand>
</feature>
<dbReference type="InterPro" id="IPR009080">
    <property type="entry name" value="tRNAsynth_Ia_anticodon-bd"/>
</dbReference>
<keyword evidence="11 12" id="KW-0030">Aminoacyl-tRNA synthetase</keyword>
<organism evidence="14 15">
    <name type="scientific">Chryseobacterium indologenes</name>
    <name type="common">Flavobacterium indologenes</name>
    <dbReference type="NCBI Taxonomy" id="253"/>
    <lineage>
        <taxon>Bacteria</taxon>
        <taxon>Pseudomonadati</taxon>
        <taxon>Bacteroidota</taxon>
        <taxon>Flavobacteriia</taxon>
        <taxon>Flavobacteriales</taxon>
        <taxon>Weeksellaceae</taxon>
        <taxon>Chryseobacterium group</taxon>
        <taxon>Chryseobacterium</taxon>
    </lineage>
</organism>
<proteinExistence type="inferred from homology"/>
<dbReference type="GO" id="GO:0006423">
    <property type="term" value="P:cysteinyl-tRNA aminoacylation"/>
    <property type="evidence" value="ECO:0007669"/>
    <property type="project" value="UniProtKB-UniRule"/>
</dbReference>
<keyword evidence="8 12" id="KW-0862">Zinc</keyword>
<evidence type="ECO:0000256" key="12">
    <source>
        <dbReference type="HAMAP-Rule" id="MF_00041"/>
    </source>
</evidence>
<dbReference type="GO" id="GO:0005829">
    <property type="term" value="C:cytosol"/>
    <property type="evidence" value="ECO:0007669"/>
    <property type="project" value="TreeGrafter"/>
</dbReference>
<comment type="subcellular location">
    <subcellularLocation>
        <location evidence="1 12">Cytoplasm</location>
    </subcellularLocation>
</comment>
<evidence type="ECO:0000256" key="11">
    <source>
        <dbReference type="ARBA" id="ARBA00023146"/>
    </source>
</evidence>
<keyword evidence="6 12" id="KW-0479">Metal-binding</keyword>
<dbReference type="AlphaFoldDB" id="A0AAD0YYJ4"/>
<feature type="binding site" evidence="12">
    <location>
        <position position="225"/>
    </location>
    <ligand>
        <name>Zn(2+)</name>
        <dbReference type="ChEBI" id="CHEBI:29105"/>
    </ligand>
</feature>
<dbReference type="Proteomes" id="UP000269015">
    <property type="component" value="Chromosome"/>
</dbReference>
<evidence type="ECO:0000256" key="3">
    <source>
        <dbReference type="ARBA" id="ARBA00011245"/>
    </source>
</evidence>
<dbReference type="RefSeq" id="WP_027371661.1">
    <property type="nucleotide sequence ID" value="NZ_CP022058.2"/>
</dbReference>
<dbReference type="InterPro" id="IPR024909">
    <property type="entry name" value="Cys-tRNA/MSH_ligase"/>
</dbReference>
<evidence type="ECO:0000256" key="1">
    <source>
        <dbReference type="ARBA" id="ARBA00004496"/>
    </source>
</evidence>
<dbReference type="SUPFAM" id="SSF52374">
    <property type="entry name" value="Nucleotidylyl transferase"/>
    <property type="match status" value="1"/>
</dbReference>
<evidence type="ECO:0000256" key="7">
    <source>
        <dbReference type="ARBA" id="ARBA00022741"/>
    </source>
</evidence>
<comment type="cofactor">
    <cofactor evidence="12">
        <name>Zn(2+)</name>
        <dbReference type="ChEBI" id="CHEBI:29105"/>
    </cofactor>
    <text evidence="12">Binds 1 zinc ion per subunit.</text>
</comment>
<dbReference type="KEGG" id="cio:CEQ15_20800"/>
<comment type="similarity">
    <text evidence="2 12">Belongs to the class-I aminoacyl-tRNA synthetase family.</text>
</comment>
<evidence type="ECO:0000256" key="10">
    <source>
        <dbReference type="ARBA" id="ARBA00022917"/>
    </source>
</evidence>
<dbReference type="EC" id="6.1.1.16" evidence="12"/>
<dbReference type="Gene3D" id="1.20.120.1910">
    <property type="entry name" value="Cysteine-tRNA ligase, C-terminal anti-codon recognition domain"/>
    <property type="match status" value="1"/>
</dbReference>
<evidence type="ECO:0000256" key="2">
    <source>
        <dbReference type="ARBA" id="ARBA00005594"/>
    </source>
</evidence>
<evidence type="ECO:0000256" key="5">
    <source>
        <dbReference type="ARBA" id="ARBA00022598"/>
    </source>
</evidence>